<evidence type="ECO:0000313" key="2">
    <source>
        <dbReference type="Proteomes" id="UP001138768"/>
    </source>
</evidence>
<dbReference type="AlphaFoldDB" id="A0A9X0W6U0"/>
<gene>
    <name evidence="1" type="ORF">CKO42_06165</name>
</gene>
<name>A0A9X0W6U0_9GAMM</name>
<comment type="caution">
    <text evidence="1">The sequence shown here is derived from an EMBL/GenBank/DDBJ whole genome shotgun (WGS) entry which is preliminary data.</text>
</comment>
<dbReference type="Proteomes" id="UP001138768">
    <property type="component" value="Unassembled WGS sequence"/>
</dbReference>
<proteinExistence type="predicted"/>
<protein>
    <submittedName>
        <fullName evidence="1">Uncharacterized protein</fullName>
    </submittedName>
</protein>
<organism evidence="1 2">
    <name type="scientific">Lamprobacter modestohalophilus</name>
    <dbReference type="NCBI Taxonomy" id="1064514"/>
    <lineage>
        <taxon>Bacteria</taxon>
        <taxon>Pseudomonadati</taxon>
        <taxon>Pseudomonadota</taxon>
        <taxon>Gammaproteobacteria</taxon>
        <taxon>Chromatiales</taxon>
        <taxon>Chromatiaceae</taxon>
        <taxon>Lamprobacter</taxon>
    </lineage>
</organism>
<dbReference type="EMBL" id="NRRY01000007">
    <property type="protein sequence ID" value="MBK1618038.1"/>
    <property type="molecule type" value="Genomic_DNA"/>
</dbReference>
<sequence length="303" mass="34213">MPTAAGWKDGRESLQERLPVGSDYEIFYSLSGPHAFFGGLVLEGLAEQINLAVRVYGQELGLAPPLALRRYAEVRRIDVHVLDLGDRNGSAADGVHIFDYQHFGSEGPALTLAISNDWQPPNRTPEHEVFHAYQYAYTFFKNPWFLEGLARSMENLFRDGGWKNEPLPDNDEALEAVLAESYRADRMWNRLALLCDPGCEREPRTLHDGCEESDPPVCGRALVRPLLVALDIADDQAADDRDLSLTYWPEDEQRSEENEPYMLEALADVIASRCPIASNVELAAFHDLLMQRVDTLRRDARQQ</sequence>
<evidence type="ECO:0000313" key="1">
    <source>
        <dbReference type="EMBL" id="MBK1618038.1"/>
    </source>
</evidence>
<accession>A0A9X0W6U0</accession>
<reference evidence="1 2" key="1">
    <citation type="journal article" date="2020" name="Microorganisms">
        <title>Osmotic Adaptation and Compatible Solute Biosynthesis of Phototrophic Bacteria as Revealed from Genome Analyses.</title>
        <authorList>
            <person name="Imhoff J.F."/>
            <person name="Rahn T."/>
            <person name="Kunzel S."/>
            <person name="Keller A."/>
            <person name="Neulinger S.C."/>
        </authorList>
    </citation>
    <scope>NUCLEOTIDE SEQUENCE [LARGE SCALE GENOMIC DNA]</scope>
    <source>
        <strain evidence="1 2">DSM 25653</strain>
    </source>
</reference>
<keyword evidence="2" id="KW-1185">Reference proteome</keyword>